<evidence type="ECO:0000313" key="2">
    <source>
        <dbReference type="Proteomes" id="UP000185210"/>
    </source>
</evidence>
<name>A0AB38D6M7_9MYCO</name>
<comment type="caution">
    <text evidence="1">The sequence shown here is derived from an EMBL/GenBank/DDBJ whole genome shotgun (WGS) entry which is preliminary data.</text>
</comment>
<organism evidence="1 2">
    <name type="scientific">Mycobacteroides abscessus subsp. abscessus</name>
    <dbReference type="NCBI Taxonomy" id="1185650"/>
    <lineage>
        <taxon>Bacteria</taxon>
        <taxon>Bacillati</taxon>
        <taxon>Actinomycetota</taxon>
        <taxon>Actinomycetes</taxon>
        <taxon>Mycobacteriales</taxon>
        <taxon>Mycobacteriaceae</taxon>
        <taxon>Mycobacteroides</taxon>
        <taxon>Mycobacteroides abscessus</taxon>
    </lineage>
</organism>
<proteinExistence type="predicted"/>
<dbReference type="EMBL" id="FSHM01000010">
    <property type="protein sequence ID" value="SIB98537.1"/>
    <property type="molecule type" value="Genomic_DNA"/>
</dbReference>
<dbReference type="RefSeq" id="WP_052543616.1">
    <property type="nucleotide sequence ID" value="NZ_CAACXP010000014.1"/>
</dbReference>
<reference evidence="1 2" key="1">
    <citation type="submission" date="2016-11" db="EMBL/GenBank/DDBJ databases">
        <authorList>
            <consortium name="Pathogen Informatics"/>
        </authorList>
    </citation>
    <scope>NUCLEOTIDE SEQUENCE [LARGE SCALE GENOMIC DNA]</scope>
    <source>
        <strain evidence="1 2">104</strain>
    </source>
</reference>
<gene>
    <name evidence="1" type="ORF">SAMEA2070301_05020</name>
</gene>
<dbReference type="Proteomes" id="UP000185210">
    <property type="component" value="Unassembled WGS sequence"/>
</dbReference>
<sequence length="78" mass="8948">MTTASEIAQWMVDRIQADNNWHYQETIVSEIEEQFGSDWVYDNENGSPAISKTVLSAFRKLHGGAIEWNRSERAWSSA</sequence>
<dbReference type="Pfam" id="PF22266">
    <property type="entry name" value="DUF6953"/>
    <property type="match status" value="1"/>
</dbReference>
<protein>
    <submittedName>
        <fullName evidence="1">Uncharacterized protein</fullName>
    </submittedName>
</protein>
<accession>A0AB38D6M7</accession>
<dbReference type="AlphaFoldDB" id="A0AB38D6M7"/>
<evidence type="ECO:0000313" key="1">
    <source>
        <dbReference type="EMBL" id="SIB98537.1"/>
    </source>
</evidence>
<dbReference type="InterPro" id="IPR054228">
    <property type="entry name" value="DUF6953"/>
</dbReference>